<dbReference type="InterPro" id="IPR017853">
    <property type="entry name" value="GH"/>
</dbReference>
<evidence type="ECO:0000259" key="11">
    <source>
        <dbReference type="Pfam" id="PF00150"/>
    </source>
</evidence>
<dbReference type="EMBL" id="PDNA01000061">
    <property type="protein sequence ID" value="PGH17847.1"/>
    <property type="molecule type" value="Genomic_DNA"/>
</dbReference>
<keyword evidence="5" id="KW-0964">Secreted</keyword>
<reference evidence="12 13" key="1">
    <citation type="submission" date="2017-10" db="EMBL/GenBank/DDBJ databases">
        <title>Comparative genomics in systemic dimorphic fungi from Ajellomycetaceae.</title>
        <authorList>
            <person name="Munoz J.F."/>
            <person name="Mcewen J.G."/>
            <person name="Clay O.K."/>
            <person name="Cuomo C.A."/>
        </authorList>
    </citation>
    <scope>NUCLEOTIDE SEQUENCE [LARGE SCALE GENOMIC DNA]</scope>
    <source>
        <strain evidence="12 13">UAMH7299</strain>
    </source>
</reference>
<keyword evidence="8 9" id="KW-0326">Glycosidase</keyword>
<dbReference type="GO" id="GO:0046355">
    <property type="term" value="P:mannan catabolic process"/>
    <property type="evidence" value="ECO:0007669"/>
    <property type="project" value="UniProtKB-ARBA"/>
</dbReference>
<comment type="catalytic activity">
    <reaction evidence="1">
        <text>Random hydrolysis of (1-&gt;4)-beta-D-mannosidic linkages in mannans, galactomannans and glucomannans.</text>
        <dbReference type="EC" id="3.2.1.78"/>
    </reaction>
</comment>
<accession>A0A2B7YB68</accession>
<name>A0A2B7YB68_POLH7</name>
<evidence type="ECO:0000256" key="8">
    <source>
        <dbReference type="ARBA" id="ARBA00023295"/>
    </source>
</evidence>
<evidence type="ECO:0000256" key="6">
    <source>
        <dbReference type="ARBA" id="ARBA00022729"/>
    </source>
</evidence>
<gene>
    <name evidence="12" type="ORF">AJ80_04670</name>
</gene>
<dbReference type="STRING" id="1447883.A0A2B7YB68"/>
<proteinExistence type="inferred from homology"/>
<comment type="similarity">
    <text evidence="3 9">Belongs to the glycosyl hydrolase 5 (cellulase A) family.</text>
</comment>
<evidence type="ECO:0000256" key="4">
    <source>
        <dbReference type="ARBA" id="ARBA00012706"/>
    </source>
</evidence>
<feature type="domain" description="Glycoside hydrolase family 5" evidence="11">
    <location>
        <begin position="36"/>
        <end position="312"/>
    </location>
</feature>
<sequence>MKLSAVVAAALAGLAVASPVSAPEGGIAKRATISKFAGTNAYWLPFLTNDNDVDTAFRAFQAAGMKVVRTWAFNDVTSCSGIYFQCFSGGSATINTGSDGLGRLDVVVSKAEQYGIKLILPFVNNWGDYGGMDVYVSQLGGSGHSSFYTDSNIQNVYKNYIATVVNRYKSSSAIYGWELANEPRCSGCAMSVITNWASSISAYIKSLDSSHYVMLGDEGWFNRGSGSYPYQGAEGVDFEANLQISTLDIGTVHMYPSHWGESYEWGNQWISEHAAACRAAGKDCILEEYGVDQDGDTRTQEMTKWHNTLASQDGMPGDMFWQFGLQLSNGQTHDDGFTIYNTEGNFQSLVVDWAATRQ</sequence>
<evidence type="ECO:0000256" key="5">
    <source>
        <dbReference type="ARBA" id="ARBA00022525"/>
    </source>
</evidence>
<evidence type="ECO:0000256" key="1">
    <source>
        <dbReference type="ARBA" id="ARBA00001678"/>
    </source>
</evidence>
<dbReference type="InterPro" id="IPR045053">
    <property type="entry name" value="MAN-like"/>
</dbReference>
<dbReference type="Proteomes" id="UP000224634">
    <property type="component" value="Unassembled WGS sequence"/>
</dbReference>
<dbReference type="AlphaFoldDB" id="A0A2B7YB68"/>
<dbReference type="SUPFAM" id="SSF51445">
    <property type="entry name" value="(Trans)glycosidases"/>
    <property type="match status" value="1"/>
</dbReference>
<dbReference type="PANTHER" id="PTHR31451:SF39">
    <property type="entry name" value="MANNAN ENDO-1,4-BETA-MANNOSIDASE 1"/>
    <property type="match status" value="1"/>
</dbReference>
<dbReference type="Gene3D" id="3.20.20.80">
    <property type="entry name" value="Glycosidases"/>
    <property type="match status" value="1"/>
</dbReference>
<keyword evidence="13" id="KW-1185">Reference proteome</keyword>
<dbReference type="Pfam" id="PF00150">
    <property type="entry name" value="Cellulase"/>
    <property type="match status" value="1"/>
</dbReference>
<protein>
    <recommendedName>
        <fullName evidence="4">mannan endo-1,4-beta-mannosidase</fullName>
        <ecNumber evidence="4">3.2.1.78</ecNumber>
    </recommendedName>
</protein>
<dbReference type="PANTHER" id="PTHR31451">
    <property type="match status" value="1"/>
</dbReference>
<dbReference type="EC" id="3.2.1.78" evidence="4"/>
<evidence type="ECO:0000256" key="2">
    <source>
        <dbReference type="ARBA" id="ARBA00004613"/>
    </source>
</evidence>
<evidence type="ECO:0000256" key="10">
    <source>
        <dbReference type="SAM" id="SignalP"/>
    </source>
</evidence>
<feature type="chain" id="PRO_5013265010" description="mannan endo-1,4-beta-mannosidase" evidence="10">
    <location>
        <begin position="18"/>
        <end position="358"/>
    </location>
</feature>
<dbReference type="InterPro" id="IPR001547">
    <property type="entry name" value="Glyco_hydro_5"/>
</dbReference>
<evidence type="ECO:0000256" key="3">
    <source>
        <dbReference type="ARBA" id="ARBA00005641"/>
    </source>
</evidence>
<comment type="caution">
    <text evidence="12">The sequence shown here is derived from an EMBL/GenBank/DDBJ whole genome shotgun (WGS) entry which is preliminary data.</text>
</comment>
<dbReference type="OrthoDB" id="406631at2759"/>
<dbReference type="GO" id="GO:0016985">
    <property type="term" value="F:mannan endo-1,4-beta-mannosidase activity"/>
    <property type="evidence" value="ECO:0007669"/>
    <property type="project" value="UniProtKB-EC"/>
</dbReference>
<keyword evidence="6 10" id="KW-0732">Signal</keyword>
<keyword evidence="7 9" id="KW-0378">Hydrolase</keyword>
<evidence type="ECO:0000256" key="7">
    <source>
        <dbReference type="ARBA" id="ARBA00022801"/>
    </source>
</evidence>
<organism evidence="12 13">
    <name type="scientific">Polytolypa hystricis (strain UAMH7299)</name>
    <dbReference type="NCBI Taxonomy" id="1447883"/>
    <lineage>
        <taxon>Eukaryota</taxon>
        <taxon>Fungi</taxon>
        <taxon>Dikarya</taxon>
        <taxon>Ascomycota</taxon>
        <taxon>Pezizomycotina</taxon>
        <taxon>Eurotiomycetes</taxon>
        <taxon>Eurotiomycetidae</taxon>
        <taxon>Onygenales</taxon>
        <taxon>Onygenales incertae sedis</taxon>
        <taxon>Polytolypa</taxon>
    </lineage>
</organism>
<dbReference type="FunFam" id="3.20.20.80:FF:000076">
    <property type="entry name" value="Mannan endo-1,4-beta-mannosidase A"/>
    <property type="match status" value="1"/>
</dbReference>
<dbReference type="GO" id="GO:0005576">
    <property type="term" value="C:extracellular region"/>
    <property type="evidence" value="ECO:0007669"/>
    <property type="project" value="UniProtKB-SubCell"/>
</dbReference>
<evidence type="ECO:0000313" key="12">
    <source>
        <dbReference type="EMBL" id="PGH17847.1"/>
    </source>
</evidence>
<evidence type="ECO:0000256" key="9">
    <source>
        <dbReference type="RuleBase" id="RU361153"/>
    </source>
</evidence>
<feature type="signal peptide" evidence="10">
    <location>
        <begin position="1"/>
        <end position="17"/>
    </location>
</feature>
<comment type="subcellular location">
    <subcellularLocation>
        <location evidence="2">Secreted</location>
    </subcellularLocation>
</comment>
<evidence type="ECO:0000313" key="13">
    <source>
        <dbReference type="Proteomes" id="UP000224634"/>
    </source>
</evidence>